<protein>
    <submittedName>
        <fullName evidence="1">Uncharacterized protein</fullName>
    </submittedName>
</protein>
<dbReference type="EMBL" id="JANBVB010000083">
    <property type="protein sequence ID" value="KAJ2898000.1"/>
    <property type="molecule type" value="Genomic_DNA"/>
</dbReference>
<evidence type="ECO:0000313" key="1">
    <source>
        <dbReference type="EMBL" id="KAJ2898000.1"/>
    </source>
</evidence>
<sequence length="55" mass="6469">MSSIEHIKFSMITERPNDDEKDYNKFVTETKSINFVESDTLLDLLESANMETKWP</sequence>
<dbReference type="Proteomes" id="UP001139981">
    <property type="component" value="Unassembled WGS sequence"/>
</dbReference>
<gene>
    <name evidence="1" type="ORF">IWW38_001539</name>
</gene>
<accession>A0ACC1M6X2</accession>
<keyword evidence="2" id="KW-1185">Reference proteome</keyword>
<proteinExistence type="predicted"/>
<reference evidence="1" key="1">
    <citation type="submission" date="2022-07" db="EMBL/GenBank/DDBJ databases">
        <title>Phylogenomic reconstructions and comparative analyses of Kickxellomycotina fungi.</title>
        <authorList>
            <person name="Reynolds N.K."/>
            <person name="Stajich J.E."/>
            <person name="Barry K."/>
            <person name="Grigoriev I.V."/>
            <person name="Crous P."/>
            <person name="Smith M.E."/>
        </authorList>
    </citation>
    <scope>NUCLEOTIDE SEQUENCE</scope>
    <source>
        <strain evidence="1">CBS 190363</strain>
    </source>
</reference>
<evidence type="ECO:0000313" key="2">
    <source>
        <dbReference type="Proteomes" id="UP001139981"/>
    </source>
</evidence>
<organism evidence="1 2">
    <name type="scientific">Coemansia aciculifera</name>
    <dbReference type="NCBI Taxonomy" id="417176"/>
    <lineage>
        <taxon>Eukaryota</taxon>
        <taxon>Fungi</taxon>
        <taxon>Fungi incertae sedis</taxon>
        <taxon>Zoopagomycota</taxon>
        <taxon>Kickxellomycotina</taxon>
        <taxon>Kickxellomycetes</taxon>
        <taxon>Kickxellales</taxon>
        <taxon>Kickxellaceae</taxon>
        <taxon>Coemansia</taxon>
    </lineage>
</organism>
<name>A0ACC1M6X2_9FUNG</name>
<comment type="caution">
    <text evidence="1">The sequence shown here is derived from an EMBL/GenBank/DDBJ whole genome shotgun (WGS) entry which is preliminary data.</text>
</comment>